<dbReference type="Gene3D" id="1.10.443.10">
    <property type="entry name" value="Intergrase catalytic core"/>
    <property type="match status" value="1"/>
</dbReference>
<dbReference type="InterPro" id="IPR013762">
    <property type="entry name" value="Integrase-like_cat_sf"/>
</dbReference>
<keyword evidence="1" id="KW-0233">DNA recombination</keyword>
<evidence type="ECO:0000313" key="4">
    <source>
        <dbReference type="EMBL" id="STY95136.1"/>
    </source>
</evidence>
<gene>
    <name evidence="4" type="ORF">NCTC11091_00927</name>
</gene>
<evidence type="ECO:0000313" key="5">
    <source>
        <dbReference type="Proteomes" id="UP000255193"/>
    </source>
</evidence>
<dbReference type="InterPro" id="IPR011010">
    <property type="entry name" value="DNA_brk_join_enz"/>
</dbReference>
<dbReference type="RefSeq" id="WP_067059008.1">
    <property type="nucleotide sequence ID" value="NZ_MXAO01000060.1"/>
</dbReference>
<dbReference type="CDD" id="cd00397">
    <property type="entry name" value="DNA_BRE_C"/>
    <property type="match status" value="1"/>
</dbReference>
<proteinExistence type="predicted"/>
<dbReference type="AlphaFoldDB" id="A0A378Q3N8"/>
<evidence type="ECO:0000256" key="1">
    <source>
        <dbReference type="ARBA" id="ARBA00023172"/>
    </source>
</evidence>
<protein>
    <submittedName>
        <fullName evidence="4">Phage integrase family</fullName>
    </submittedName>
</protein>
<accession>A0A378Q3N8</accession>
<dbReference type="Pfam" id="PF00589">
    <property type="entry name" value="Phage_integrase"/>
    <property type="match status" value="1"/>
</dbReference>
<dbReference type="SUPFAM" id="SSF56349">
    <property type="entry name" value="DNA breaking-rejoining enzymes"/>
    <property type="match status" value="1"/>
</dbReference>
<feature type="domain" description="Tyr recombinase" evidence="3">
    <location>
        <begin position="501"/>
        <end position="631"/>
    </location>
</feature>
<sequence>MAESDQNSDDKSGIELREQNRRQELAKQQQKAIKTAEKIAEQMIDLGKVANADDPQAIFDKQWKGFDKALKADNACKTARNYAHAYNAAVQITQQKIEELELPISFPRYIVIEKRAEHFRTQEWFLNGKIWYQVYQDWLTGFNKPKPIDLKDVLLSLILQNGIVEKAVLQHIINQLIKKQLVIHELHKLPFILFESEKIDGFATNVQVGNIKQTQLLKFLSPITARLITLLDINASHSQDFDILLQGVLLDNRYTFEQTSQQKKLNAALYVLEHVKGFDVSEMMLAIMQGKPKSYSLPLANWQVISQNRRNTQIHINKLATALPQYESKPTKNQNKLLSIKIKKLFDSPDNQKLGKTQLAKNFELLIAELQQINAPTNELALVQWLASKQKTCKPSSIHTYSNRLSNRWLALTDELDLDSFDEEDYEALYEELLNLAKNESAKQDLATLIDDFHSFLVINFDAVSIAPLSTGSKQHHKTAYVSETMFQTVLAACDMLDLTEHDKNNLKITLIMAHRLGMRIGEITKLRLKEISPMLEYCEIRDNQLANNKSTSALRRLLIQLMLLQSEFDLLRQVYESRKLSKHTTLIATESGHPLLKSSFSQQITMLLQQVTGLYNLSTHSLRHSGISNLQLMRFLTDDDYTHLAHPAIDALQALMPYDKETAKNIITTIFSKLAYQDNYAIAGFAGHAHPNVSFESYIHFTDIMLGILLWHCDYQLTTEQAKNMLAIPRRNLNIIDHRERFNDYIFNKIKCQPLPALKTKIINKASKQKKQKFTFDTVKALLSSFGTEEFEIQRNYFNVPIETFNQWLGNANKLKTETRFFTKNHKSRLFIDDNLWVNNKKLTEFEGKINAKLITNFRKHFNNPKHQENLAFFVMYILTNSLVSDATLNFDNVHDLQKFMKAVNCLEMNENTYLSVHHLTAQPKVLQKQWQTTWKKLAKNHVSYHDTEQRKRQPIVKLAIMENKDANKRQILSYFASFVFIMMGETIEKYV</sequence>
<dbReference type="EMBL" id="UGQA01000001">
    <property type="protein sequence ID" value="STY95136.1"/>
    <property type="molecule type" value="Genomic_DNA"/>
</dbReference>
<organism evidence="4 5">
    <name type="scientific">Faucicola atlantae</name>
    <dbReference type="NCBI Taxonomy" id="34059"/>
    <lineage>
        <taxon>Bacteria</taxon>
        <taxon>Pseudomonadati</taxon>
        <taxon>Pseudomonadota</taxon>
        <taxon>Gammaproteobacteria</taxon>
        <taxon>Moraxellales</taxon>
        <taxon>Moraxellaceae</taxon>
        <taxon>Faucicola</taxon>
    </lineage>
</organism>
<dbReference type="GO" id="GO:0003677">
    <property type="term" value="F:DNA binding"/>
    <property type="evidence" value="ECO:0007669"/>
    <property type="project" value="InterPro"/>
</dbReference>
<dbReference type="InterPro" id="IPR002104">
    <property type="entry name" value="Integrase_catalytic"/>
</dbReference>
<name>A0A378Q3N8_9GAMM</name>
<dbReference type="Proteomes" id="UP000255193">
    <property type="component" value="Unassembled WGS sequence"/>
</dbReference>
<dbReference type="GO" id="GO:0006310">
    <property type="term" value="P:DNA recombination"/>
    <property type="evidence" value="ECO:0007669"/>
    <property type="project" value="UniProtKB-KW"/>
</dbReference>
<feature type="region of interest" description="Disordered" evidence="2">
    <location>
        <begin position="1"/>
        <end position="29"/>
    </location>
</feature>
<reference evidence="4 5" key="1">
    <citation type="submission" date="2018-06" db="EMBL/GenBank/DDBJ databases">
        <authorList>
            <consortium name="Pathogen Informatics"/>
            <person name="Doyle S."/>
        </authorList>
    </citation>
    <scope>NUCLEOTIDE SEQUENCE [LARGE SCALE GENOMIC DNA]</scope>
    <source>
        <strain evidence="4 5">NCTC11091</strain>
    </source>
</reference>
<dbReference type="GO" id="GO:0015074">
    <property type="term" value="P:DNA integration"/>
    <property type="evidence" value="ECO:0007669"/>
    <property type="project" value="InterPro"/>
</dbReference>
<evidence type="ECO:0000259" key="3">
    <source>
        <dbReference type="Pfam" id="PF00589"/>
    </source>
</evidence>
<feature type="compositionally biased region" description="Basic and acidic residues" evidence="2">
    <location>
        <begin position="8"/>
        <end position="25"/>
    </location>
</feature>
<evidence type="ECO:0000256" key="2">
    <source>
        <dbReference type="SAM" id="MobiDB-lite"/>
    </source>
</evidence>